<dbReference type="PANTHER" id="PTHR24056:SF495">
    <property type="entry name" value="CYCLIN-DEPENDENT KINASE 8-RELATED"/>
    <property type="match status" value="1"/>
</dbReference>
<dbReference type="InterPro" id="IPR011009">
    <property type="entry name" value="Kinase-like_dom_sf"/>
</dbReference>
<comment type="catalytic activity">
    <reaction evidence="15">
        <text>L-seryl-[protein] + ATP = O-phospho-L-seryl-[protein] + ADP + H(+)</text>
        <dbReference type="Rhea" id="RHEA:17989"/>
        <dbReference type="Rhea" id="RHEA-COMP:9863"/>
        <dbReference type="Rhea" id="RHEA-COMP:11604"/>
        <dbReference type="ChEBI" id="CHEBI:15378"/>
        <dbReference type="ChEBI" id="CHEBI:29999"/>
        <dbReference type="ChEBI" id="CHEBI:30616"/>
        <dbReference type="ChEBI" id="CHEBI:83421"/>
        <dbReference type="ChEBI" id="CHEBI:456216"/>
        <dbReference type="EC" id="2.7.11.22"/>
    </reaction>
</comment>
<comment type="catalytic activity">
    <reaction evidence="14">
        <text>L-threonyl-[protein] + ATP = O-phospho-L-threonyl-[protein] + ADP + H(+)</text>
        <dbReference type="Rhea" id="RHEA:46608"/>
        <dbReference type="Rhea" id="RHEA-COMP:11060"/>
        <dbReference type="Rhea" id="RHEA-COMP:11605"/>
        <dbReference type="ChEBI" id="CHEBI:15378"/>
        <dbReference type="ChEBI" id="CHEBI:30013"/>
        <dbReference type="ChEBI" id="CHEBI:30616"/>
        <dbReference type="ChEBI" id="CHEBI:61977"/>
        <dbReference type="ChEBI" id="CHEBI:456216"/>
        <dbReference type="EC" id="2.7.11.22"/>
    </reaction>
</comment>
<dbReference type="AlphaFoldDB" id="A0A1Y2BSI9"/>
<evidence type="ECO:0000256" key="12">
    <source>
        <dbReference type="ARBA" id="ARBA00023242"/>
    </source>
</evidence>
<dbReference type="Gene3D" id="1.10.510.10">
    <property type="entry name" value="Transferase(Phosphotransferase) domain 1"/>
    <property type="match status" value="1"/>
</dbReference>
<dbReference type="PROSITE" id="PS50011">
    <property type="entry name" value="PROTEIN_KINASE_DOM"/>
    <property type="match status" value="1"/>
</dbReference>
<proteinExistence type="inferred from homology"/>
<accession>A0A1Y2BSI9</accession>
<keyword evidence="10 18" id="KW-0418">Kinase</keyword>
<evidence type="ECO:0000256" key="7">
    <source>
        <dbReference type="ARBA" id="ARBA00022679"/>
    </source>
</evidence>
<dbReference type="OrthoDB" id="6284126at2759"/>
<gene>
    <name evidence="18" type="ORF">LY90DRAFT_420651</name>
</gene>
<keyword evidence="5" id="KW-0678">Repressor</keyword>
<evidence type="ECO:0000256" key="1">
    <source>
        <dbReference type="ARBA" id="ARBA00004123"/>
    </source>
</evidence>
<evidence type="ECO:0000256" key="11">
    <source>
        <dbReference type="ARBA" id="ARBA00022840"/>
    </source>
</evidence>
<keyword evidence="8" id="KW-0479">Metal-binding</keyword>
<evidence type="ECO:0000256" key="3">
    <source>
        <dbReference type="ARBA" id="ARBA00012409"/>
    </source>
</evidence>
<keyword evidence="11" id="KW-0067">ATP-binding</keyword>
<evidence type="ECO:0000256" key="16">
    <source>
        <dbReference type="ARBA" id="ARBA00049280"/>
    </source>
</evidence>
<keyword evidence="12" id="KW-0539">Nucleus</keyword>
<comment type="subcellular location">
    <subcellularLocation>
        <location evidence="1">Nucleus</location>
    </subcellularLocation>
</comment>
<evidence type="ECO:0000256" key="6">
    <source>
        <dbReference type="ARBA" id="ARBA00022527"/>
    </source>
</evidence>
<organism evidence="18 19">
    <name type="scientific">Neocallimastix californiae</name>
    <dbReference type="NCBI Taxonomy" id="1754190"/>
    <lineage>
        <taxon>Eukaryota</taxon>
        <taxon>Fungi</taxon>
        <taxon>Fungi incertae sedis</taxon>
        <taxon>Chytridiomycota</taxon>
        <taxon>Chytridiomycota incertae sedis</taxon>
        <taxon>Neocallimastigomycetes</taxon>
        <taxon>Neocallimastigales</taxon>
        <taxon>Neocallimastigaceae</taxon>
        <taxon>Neocallimastix</taxon>
    </lineage>
</organism>
<dbReference type="Gene3D" id="3.30.200.20">
    <property type="entry name" value="Phosphorylase Kinase, domain 1"/>
    <property type="match status" value="1"/>
</dbReference>
<dbReference type="PANTHER" id="PTHR24056">
    <property type="entry name" value="CELL DIVISION PROTEIN KINASE"/>
    <property type="match status" value="1"/>
</dbReference>
<evidence type="ECO:0000256" key="15">
    <source>
        <dbReference type="ARBA" id="ARBA00048367"/>
    </source>
</evidence>
<sequence>MDRTYHNKKDALRLKIEDKYKILGFISSGTYGEVFKAQSLKTNKEYAIKKFKFDKEGDLSSSAFSQSACREITISREINHENIVHLEEVIIEPKERSIAIVFDYSEYDLLNILHYHRGGHSYPERKPMSELSIKSILYQLLNGLAYLHANWILHRDLKPANILIMKDGTVKIGDLGLARFFQEPMQPLIHGDKVVVTIWYRAPELLLGAKHYTKAIDMWAIGCIFAELIIAKPLFKGEEAKMENKKVIPFQQDQLNKIFKILGTPTKNQWNDINYLPESGKLSNFKMYPNSFATYIQQNAPTWKNKSGFNLLTSMLEYDPKKRITAEEALDHPYFKVYYTFFFFKY</sequence>
<dbReference type="SMART" id="SM00220">
    <property type="entry name" value="S_TKc"/>
    <property type="match status" value="1"/>
</dbReference>
<dbReference type="EC" id="2.7.11.23" evidence="3"/>
<name>A0A1Y2BSI9_9FUNG</name>
<comment type="catalytic activity">
    <reaction evidence="16">
        <text>[DNA-directed RNA polymerase] + ATP = phospho-[DNA-directed RNA polymerase] + ADP + H(+)</text>
        <dbReference type="Rhea" id="RHEA:10216"/>
        <dbReference type="Rhea" id="RHEA-COMP:11321"/>
        <dbReference type="Rhea" id="RHEA-COMP:11322"/>
        <dbReference type="ChEBI" id="CHEBI:15378"/>
        <dbReference type="ChEBI" id="CHEBI:30616"/>
        <dbReference type="ChEBI" id="CHEBI:43176"/>
        <dbReference type="ChEBI" id="CHEBI:68546"/>
        <dbReference type="ChEBI" id="CHEBI:456216"/>
        <dbReference type="EC" id="2.7.11.23"/>
    </reaction>
</comment>
<dbReference type="InterPro" id="IPR000719">
    <property type="entry name" value="Prot_kinase_dom"/>
</dbReference>
<dbReference type="STRING" id="1754190.A0A1Y2BSI9"/>
<dbReference type="SUPFAM" id="SSF56112">
    <property type="entry name" value="Protein kinase-like (PK-like)"/>
    <property type="match status" value="1"/>
</dbReference>
<evidence type="ECO:0000256" key="14">
    <source>
        <dbReference type="ARBA" id="ARBA00047811"/>
    </source>
</evidence>
<evidence type="ECO:0000256" key="4">
    <source>
        <dbReference type="ARBA" id="ARBA00012425"/>
    </source>
</evidence>
<reference evidence="18 19" key="1">
    <citation type="submission" date="2016-08" db="EMBL/GenBank/DDBJ databases">
        <title>A Parts List for Fungal Cellulosomes Revealed by Comparative Genomics.</title>
        <authorList>
            <consortium name="DOE Joint Genome Institute"/>
            <person name="Haitjema C.H."/>
            <person name="Gilmore S.P."/>
            <person name="Henske J.K."/>
            <person name="Solomon K.V."/>
            <person name="De Groot R."/>
            <person name="Kuo A."/>
            <person name="Mondo S.J."/>
            <person name="Salamov A.A."/>
            <person name="Labutti K."/>
            <person name="Zhao Z."/>
            <person name="Chiniquy J."/>
            <person name="Barry K."/>
            <person name="Brewer H.M."/>
            <person name="Purvine S.O."/>
            <person name="Wright A.T."/>
            <person name="Boxma B."/>
            <person name="Van Alen T."/>
            <person name="Hackstein J.H."/>
            <person name="Baker S.E."/>
            <person name="Grigoriev I.V."/>
            <person name="O'Malley M.A."/>
        </authorList>
    </citation>
    <scope>NUCLEOTIDE SEQUENCE [LARGE SCALE GENOMIC DNA]</scope>
    <source>
        <strain evidence="18 19">G1</strain>
    </source>
</reference>
<dbReference type="InterPro" id="IPR050108">
    <property type="entry name" value="CDK"/>
</dbReference>
<dbReference type="EC" id="2.7.11.22" evidence="4"/>
<dbReference type="GO" id="GO:0046872">
    <property type="term" value="F:metal ion binding"/>
    <property type="evidence" value="ECO:0007669"/>
    <property type="project" value="UniProtKB-KW"/>
</dbReference>
<evidence type="ECO:0000256" key="2">
    <source>
        <dbReference type="ARBA" id="ARBA00006485"/>
    </source>
</evidence>
<dbReference type="GO" id="GO:0016592">
    <property type="term" value="C:mediator complex"/>
    <property type="evidence" value="ECO:0007669"/>
    <property type="project" value="TreeGrafter"/>
</dbReference>
<dbReference type="InterPro" id="IPR008271">
    <property type="entry name" value="Ser/Thr_kinase_AS"/>
</dbReference>
<evidence type="ECO:0000313" key="18">
    <source>
        <dbReference type="EMBL" id="ORY37721.1"/>
    </source>
</evidence>
<evidence type="ECO:0000256" key="9">
    <source>
        <dbReference type="ARBA" id="ARBA00022741"/>
    </source>
</evidence>
<dbReference type="Pfam" id="PF00069">
    <property type="entry name" value="Pkinase"/>
    <property type="match status" value="1"/>
</dbReference>
<evidence type="ECO:0000256" key="5">
    <source>
        <dbReference type="ARBA" id="ARBA00022491"/>
    </source>
</evidence>
<dbReference type="GO" id="GO:0004693">
    <property type="term" value="F:cyclin-dependent protein serine/threonine kinase activity"/>
    <property type="evidence" value="ECO:0007669"/>
    <property type="project" value="UniProtKB-EC"/>
</dbReference>
<dbReference type="GO" id="GO:0008353">
    <property type="term" value="F:RNA polymerase II CTD heptapeptide repeat kinase activity"/>
    <property type="evidence" value="ECO:0007669"/>
    <property type="project" value="UniProtKB-EC"/>
</dbReference>
<evidence type="ECO:0000313" key="19">
    <source>
        <dbReference type="Proteomes" id="UP000193920"/>
    </source>
</evidence>
<evidence type="ECO:0000256" key="13">
    <source>
        <dbReference type="ARBA" id="ARBA00041823"/>
    </source>
</evidence>
<feature type="domain" description="Protein kinase" evidence="17">
    <location>
        <begin position="20"/>
        <end position="335"/>
    </location>
</feature>
<evidence type="ECO:0000256" key="10">
    <source>
        <dbReference type="ARBA" id="ARBA00022777"/>
    </source>
</evidence>
<evidence type="ECO:0000259" key="17">
    <source>
        <dbReference type="PROSITE" id="PS50011"/>
    </source>
</evidence>
<dbReference type="Proteomes" id="UP000193920">
    <property type="component" value="Unassembled WGS sequence"/>
</dbReference>
<dbReference type="EMBL" id="MCOG01000141">
    <property type="protein sequence ID" value="ORY37721.1"/>
    <property type="molecule type" value="Genomic_DNA"/>
</dbReference>
<keyword evidence="19" id="KW-1185">Reference proteome</keyword>
<dbReference type="PROSITE" id="PS00108">
    <property type="entry name" value="PROTEIN_KINASE_ST"/>
    <property type="match status" value="1"/>
</dbReference>
<comment type="caution">
    <text evidence="18">The sequence shown here is derived from an EMBL/GenBank/DDBJ whole genome shotgun (WGS) entry which is preliminary data.</text>
</comment>
<evidence type="ECO:0000256" key="8">
    <source>
        <dbReference type="ARBA" id="ARBA00022723"/>
    </source>
</evidence>
<keyword evidence="6" id="KW-0723">Serine/threonine-protein kinase</keyword>
<keyword evidence="9" id="KW-0547">Nucleotide-binding</keyword>
<keyword evidence="7" id="KW-0808">Transferase</keyword>
<protein>
    <recommendedName>
        <fullName evidence="13">Cyclin-dependent kinase 8</fullName>
        <ecNumber evidence="4">2.7.11.22</ecNumber>
        <ecNumber evidence="3">2.7.11.23</ecNumber>
    </recommendedName>
</protein>
<dbReference type="GO" id="GO:0005524">
    <property type="term" value="F:ATP binding"/>
    <property type="evidence" value="ECO:0007669"/>
    <property type="project" value="UniProtKB-KW"/>
</dbReference>
<dbReference type="FunFam" id="1.10.510.10:FF:000408">
    <property type="entry name" value="Serine/threonine-protein kinase SSN3"/>
    <property type="match status" value="1"/>
</dbReference>
<comment type="similarity">
    <text evidence="2">Belongs to the protein kinase superfamily. CMGC Ser/Thr protein kinase family. CDC2/CDKX subfamily.</text>
</comment>